<sequence length="236" mass="27054">MSDASTAAAQITETHHRIMVAEALAASMEVQLRSMLYLPDHFSADSSYAPVFTPCAIDTVMLATVNRQIYQLEEAIQWQYLGKEVLRKERKPGIHIGFYQFLPLSPLVPNSFNAMAGIRIPLSPGYYRRRERAIAANITALVQQRNTMLVQTQAWLTTQETDIRVTQERIYGITGKILPALEQVLDANIERYRENRLELIPVLRSLEAVTTMEAQLQDYRQQLYEMIIAYDGKLYR</sequence>
<name>A0ABR7TF33_9BACT</name>
<dbReference type="EMBL" id="JACVFC010000001">
    <property type="protein sequence ID" value="MBC9928882.1"/>
    <property type="molecule type" value="Genomic_DNA"/>
</dbReference>
<evidence type="ECO:0008006" key="3">
    <source>
        <dbReference type="Google" id="ProtNLM"/>
    </source>
</evidence>
<protein>
    <recommendedName>
        <fullName evidence="3">TolC family protein</fullName>
    </recommendedName>
</protein>
<dbReference type="Gene3D" id="1.20.1600.10">
    <property type="entry name" value="Outer membrane efflux proteins (OEP)"/>
    <property type="match status" value="1"/>
</dbReference>
<gene>
    <name evidence="1" type="ORF">ICL07_00765</name>
</gene>
<dbReference type="SUPFAM" id="SSF56954">
    <property type="entry name" value="Outer membrane efflux proteins (OEP)"/>
    <property type="match status" value="1"/>
</dbReference>
<reference evidence="1 2" key="1">
    <citation type="submission" date="2020-09" db="EMBL/GenBank/DDBJ databases">
        <title>Genome sequences of type strains of Chitinophaga qingshengii and Chitinophaga varians.</title>
        <authorList>
            <person name="Kittiwongwattana C."/>
        </authorList>
    </citation>
    <scope>NUCLEOTIDE SEQUENCE [LARGE SCALE GENOMIC DNA]</scope>
    <source>
        <strain evidence="1 2">JCM 30026</strain>
    </source>
</reference>
<dbReference type="RefSeq" id="WP_188086042.1">
    <property type="nucleotide sequence ID" value="NZ_JACVFC010000001.1"/>
</dbReference>
<evidence type="ECO:0000313" key="2">
    <source>
        <dbReference type="Proteomes" id="UP000659124"/>
    </source>
</evidence>
<evidence type="ECO:0000313" key="1">
    <source>
        <dbReference type="EMBL" id="MBC9928882.1"/>
    </source>
</evidence>
<accession>A0ABR7TF33</accession>
<organism evidence="1 2">
    <name type="scientific">Chitinophaga qingshengii</name>
    <dbReference type="NCBI Taxonomy" id="1569794"/>
    <lineage>
        <taxon>Bacteria</taxon>
        <taxon>Pseudomonadati</taxon>
        <taxon>Bacteroidota</taxon>
        <taxon>Chitinophagia</taxon>
        <taxon>Chitinophagales</taxon>
        <taxon>Chitinophagaceae</taxon>
        <taxon>Chitinophaga</taxon>
    </lineage>
</organism>
<comment type="caution">
    <text evidence="1">The sequence shown here is derived from an EMBL/GenBank/DDBJ whole genome shotgun (WGS) entry which is preliminary data.</text>
</comment>
<proteinExistence type="predicted"/>
<keyword evidence="2" id="KW-1185">Reference proteome</keyword>
<dbReference type="Proteomes" id="UP000659124">
    <property type="component" value="Unassembled WGS sequence"/>
</dbReference>